<protein>
    <recommendedName>
        <fullName evidence="6">Acyl-peptide hydrolase</fullName>
    </recommendedName>
    <alternativeName>
        <fullName evidence="5">Acylaminoacyl-peptidase</fullName>
    </alternativeName>
</protein>
<dbReference type="PROSITE" id="PS00708">
    <property type="entry name" value="PRO_ENDOPEP_SER"/>
    <property type="match status" value="1"/>
</dbReference>
<keyword evidence="9" id="KW-0732">Signal</keyword>
<evidence type="ECO:0000313" key="13">
    <source>
        <dbReference type="Proteomes" id="UP000318212"/>
    </source>
</evidence>
<evidence type="ECO:0000256" key="3">
    <source>
        <dbReference type="ARBA" id="ARBA00022825"/>
    </source>
</evidence>
<dbReference type="AlphaFoldDB" id="A0A507ZW04"/>
<evidence type="ECO:0000259" key="10">
    <source>
        <dbReference type="Pfam" id="PF00326"/>
    </source>
</evidence>
<feature type="domain" description="Peptidase S9A N-terminal" evidence="11">
    <location>
        <begin position="203"/>
        <end position="373"/>
    </location>
</feature>
<dbReference type="EMBL" id="VICE01000146">
    <property type="protein sequence ID" value="TQD39888.1"/>
    <property type="molecule type" value="Genomic_DNA"/>
</dbReference>
<evidence type="ECO:0000256" key="1">
    <source>
        <dbReference type="ARBA" id="ARBA00005228"/>
    </source>
</evidence>
<comment type="similarity">
    <text evidence="1">Belongs to the peptidase S9A family.</text>
</comment>
<sequence length="676" mass="73247">MHLLRPVPLALALAALLPLAACQPASAPEGAAATAATPVEDAVARPSRQYSIEEFVESVGVSGASFSPDESRILFSSNKAGVWNAYTMPVAGGDWTPVTDSTTRNSYAVAYFPNDERVLVTRDNDGDELDHLFVIEPDGTEKDLTPGANLKAAMVGFSQDGAHFYVVTNERDPRFFDLYRYAADGYARERVFTNDAGLQPEAVSPDGRWLALGKSNSTNDSDLFVVKLADGSQTRVSEHEGQAQFSAQAFSPDGEWLYYTANDAGEFSELRRVNLSSWEHEPVQRADWDIVAATLSHGGKYLAMVVNDDGSARVELFDTASGEQVALPKLPAGEIRGLRIADSEDRIAFYLNGDRQPSDLYVVDLDGGEPRQLTTSLNPAIEPADLVESSVVRFKSFDGMEIPNILWKPHQATAENKVPALVWVHGGPGGQTTRAHSATIQYLANHGYVVLGINNRGSSGYGKTFFAADDGKHGREPLWDTLEAKKYLQSLDYVDPDRIGIIGGSYGGYMVLSALAFKPGEFKVGVDIFGVSNWVRTLESIPPYWESFREALYQEIGNPETQRDFLVETSPLFHADKIDVPLMVLQGANDPRVIKPESDDIVAAVRKSGVPVEYVVFDDEGHGFSKKKNQIEGYGRILAFLDTYLKGDGVPASPATGTGESGGTGEDAPADDASAG</sequence>
<evidence type="ECO:0000256" key="9">
    <source>
        <dbReference type="SAM" id="SignalP"/>
    </source>
</evidence>
<dbReference type="PROSITE" id="PS00210">
    <property type="entry name" value="HEMOCYANIN_2"/>
    <property type="match status" value="1"/>
</dbReference>
<keyword evidence="3" id="KW-0645">Protease</keyword>
<proteinExistence type="inferred from homology"/>
<evidence type="ECO:0000256" key="4">
    <source>
        <dbReference type="ARBA" id="ARBA00022990"/>
    </source>
</evidence>
<comment type="function">
    <text evidence="7">This enzyme catalyzes the hydrolysis of the N-terminal peptide bond of an N-acetylated peptide to generate an N-acetylated amino acid and a peptide with a free N-terminus. It preferentially cleaves off Ac-Ala, Ac-Met and Ac-Ser. Also, involved in the degradation of oxidized and glycated proteins.</text>
</comment>
<gene>
    <name evidence="12" type="ORF">FKV25_15000</name>
</gene>
<dbReference type="Pfam" id="PF00326">
    <property type="entry name" value="Peptidase_S9"/>
    <property type="match status" value="1"/>
</dbReference>
<dbReference type="PANTHER" id="PTHR42776">
    <property type="entry name" value="SERINE PEPTIDASE S9 FAMILY MEMBER"/>
    <property type="match status" value="1"/>
</dbReference>
<feature type="signal peptide" evidence="9">
    <location>
        <begin position="1"/>
        <end position="27"/>
    </location>
</feature>
<keyword evidence="3" id="KW-0720">Serine protease</keyword>
<keyword evidence="2" id="KW-0378">Hydrolase</keyword>
<dbReference type="Gene3D" id="2.120.10.30">
    <property type="entry name" value="TolB, C-terminal domain"/>
    <property type="match status" value="2"/>
</dbReference>
<feature type="region of interest" description="Disordered" evidence="8">
    <location>
        <begin position="651"/>
        <end position="676"/>
    </location>
</feature>
<feature type="chain" id="PRO_5021233074" description="Acyl-peptide hydrolase" evidence="9">
    <location>
        <begin position="28"/>
        <end position="676"/>
    </location>
</feature>
<name>A0A507ZW04_9GAMM</name>
<dbReference type="InterPro" id="IPR001375">
    <property type="entry name" value="Peptidase_S9_cat"/>
</dbReference>
<dbReference type="Pfam" id="PF07676">
    <property type="entry name" value="PD40"/>
    <property type="match status" value="1"/>
</dbReference>
<comment type="caution">
    <text evidence="12">The sequence shown here is derived from an EMBL/GenBank/DDBJ whole genome shotgun (WGS) entry which is preliminary data.</text>
</comment>
<dbReference type="SUPFAM" id="SSF82171">
    <property type="entry name" value="DPP6 N-terminal domain-like"/>
    <property type="match status" value="1"/>
</dbReference>
<dbReference type="InterPro" id="IPR029058">
    <property type="entry name" value="AB_hydrolase_fold"/>
</dbReference>
<organism evidence="12 13">
    <name type="scientific">Marilutibacter aestuarii</name>
    <dbReference type="NCBI Taxonomy" id="1706195"/>
    <lineage>
        <taxon>Bacteria</taxon>
        <taxon>Pseudomonadati</taxon>
        <taxon>Pseudomonadota</taxon>
        <taxon>Gammaproteobacteria</taxon>
        <taxon>Lysobacterales</taxon>
        <taxon>Lysobacteraceae</taxon>
        <taxon>Marilutibacter</taxon>
    </lineage>
</organism>
<dbReference type="GO" id="GO:0004252">
    <property type="term" value="F:serine-type endopeptidase activity"/>
    <property type="evidence" value="ECO:0007669"/>
    <property type="project" value="InterPro"/>
</dbReference>
<dbReference type="PANTHER" id="PTHR42776:SF27">
    <property type="entry name" value="DIPEPTIDYL PEPTIDASE FAMILY MEMBER 6"/>
    <property type="match status" value="1"/>
</dbReference>
<accession>A0A507ZW04</accession>
<dbReference type="InterPro" id="IPR013788">
    <property type="entry name" value="Hemocyanin/hexamerin"/>
</dbReference>
<dbReference type="RefSeq" id="WP_141519598.1">
    <property type="nucleotide sequence ID" value="NZ_VICE01000146.1"/>
</dbReference>
<keyword evidence="13" id="KW-1185">Reference proteome</keyword>
<dbReference type="Gene3D" id="3.40.50.1820">
    <property type="entry name" value="alpha/beta hydrolase"/>
    <property type="match status" value="1"/>
</dbReference>
<dbReference type="OrthoDB" id="4269629at2"/>
<evidence type="ECO:0000256" key="5">
    <source>
        <dbReference type="ARBA" id="ARBA00032284"/>
    </source>
</evidence>
<evidence type="ECO:0000256" key="7">
    <source>
        <dbReference type="ARBA" id="ARBA00045885"/>
    </source>
</evidence>
<dbReference type="Proteomes" id="UP000318212">
    <property type="component" value="Unassembled WGS sequence"/>
</dbReference>
<evidence type="ECO:0000256" key="2">
    <source>
        <dbReference type="ARBA" id="ARBA00022801"/>
    </source>
</evidence>
<dbReference type="InterPro" id="IPR002471">
    <property type="entry name" value="Pept_S9_AS"/>
</dbReference>
<dbReference type="GO" id="GO:0006508">
    <property type="term" value="P:proteolysis"/>
    <property type="evidence" value="ECO:0007669"/>
    <property type="project" value="InterPro"/>
</dbReference>
<evidence type="ECO:0000256" key="6">
    <source>
        <dbReference type="ARBA" id="ARBA00032596"/>
    </source>
</evidence>
<keyword evidence="4" id="KW-0007">Acetylation</keyword>
<evidence type="ECO:0000256" key="8">
    <source>
        <dbReference type="SAM" id="MobiDB-lite"/>
    </source>
</evidence>
<evidence type="ECO:0000313" key="12">
    <source>
        <dbReference type="EMBL" id="TQD39888.1"/>
    </source>
</evidence>
<dbReference type="Pfam" id="PF02897">
    <property type="entry name" value="Peptidase_S9_N"/>
    <property type="match status" value="1"/>
</dbReference>
<reference evidence="12 13" key="1">
    <citation type="submission" date="2019-06" db="EMBL/GenBank/DDBJ databases">
        <title>Lysobacter alkalisoli sp. nov. isolated from saline soil.</title>
        <authorList>
            <person name="Sun J.-Q."/>
            <person name="Xu L."/>
        </authorList>
    </citation>
    <scope>NUCLEOTIDE SEQUENCE [LARGE SCALE GENOMIC DNA]</scope>
    <source>
        <strain evidence="12 13">JCM 31130</strain>
    </source>
</reference>
<feature type="domain" description="Peptidase S9 prolyl oligopeptidase catalytic" evidence="10">
    <location>
        <begin position="437"/>
        <end position="647"/>
    </location>
</feature>
<dbReference type="SUPFAM" id="SSF53474">
    <property type="entry name" value="alpha/beta-Hydrolases"/>
    <property type="match status" value="1"/>
</dbReference>
<dbReference type="InterPro" id="IPR011659">
    <property type="entry name" value="WD40"/>
</dbReference>
<dbReference type="InterPro" id="IPR011042">
    <property type="entry name" value="6-blade_b-propeller_TolB-like"/>
</dbReference>
<dbReference type="InterPro" id="IPR023302">
    <property type="entry name" value="Pept_S9A_N"/>
</dbReference>
<evidence type="ECO:0000259" key="11">
    <source>
        <dbReference type="Pfam" id="PF02897"/>
    </source>
</evidence>